<dbReference type="GO" id="GO:0005813">
    <property type="term" value="C:centrosome"/>
    <property type="evidence" value="ECO:0007669"/>
    <property type="project" value="TreeGrafter"/>
</dbReference>
<evidence type="ECO:0000256" key="5">
    <source>
        <dbReference type="ARBA" id="ARBA00023212"/>
    </source>
</evidence>
<comment type="similarity">
    <text evidence="2">Belongs to the CKAP2 family.</text>
</comment>
<protein>
    <submittedName>
        <fullName evidence="8">Cytoskeleton associated protein 2-like</fullName>
    </submittedName>
</protein>
<evidence type="ECO:0000256" key="1">
    <source>
        <dbReference type="ARBA" id="ARBA00004245"/>
    </source>
</evidence>
<dbReference type="PANTHER" id="PTHR47078:SF1">
    <property type="entry name" value="CYTOSKELETON-ASSOCIATED PROTEIN 2-LIKE"/>
    <property type="match status" value="1"/>
</dbReference>
<feature type="region of interest" description="Disordered" evidence="6">
    <location>
        <begin position="289"/>
        <end position="383"/>
    </location>
</feature>
<feature type="compositionally biased region" description="Basic and acidic residues" evidence="6">
    <location>
        <begin position="568"/>
        <end position="579"/>
    </location>
</feature>
<keyword evidence="4" id="KW-0597">Phosphoprotein</keyword>
<reference evidence="8" key="3">
    <citation type="submission" date="2025-09" db="UniProtKB">
        <authorList>
            <consortium name="Ensembl"/>
        </authorList>
    </citation>
    <scope>IDENTIFICATION</scope>
</reference>
<accession>A0A8C4RGE2</accession>
<evidence type="ECO:0000313" key="9">
    <source>
        <dbReference type="Proteomes" id="UP000694620"/>
    </source>
</evidence>
<evidence type="ECO:0000313" key="8">
    <source>
        <dbReference type="Ensembl" id="ENSECRP00000000297.1"/>
    </source>
</evidence>
<reference evidence="8" key="1">
    <citation type="submission" date="2021-06" db="EMBL/GenBank/DDBJ databases">
        <authorList>
            <consortium name="Wellcome Sanger Institute Data Sharing"/>
        </authorList>
    </citation>
    <scope>NUCLEOTIDE SEQUENCE [LARGE SCALE GENOMIC DNA]</scope>
</reference>
<evidence type="ECO:0000256" key="6">
    <source>
        <dbReference type="SAM" id="MobiDB-lite"/>
    </source>
</evidence>
<organism evidence="8 9">
    <name type="scientific">Erpetoichthys calabaricus</name>
    <name type="common">Rope fish</name>
    <name type="synonym">Calamoichthys calabaricus</name>
    <dbReference type="NCBI Taxonomy" id="27687"/>
    <lineage>
        <taxon>Eukaryota</taxon>
        <taxon>Metazoa</taxon>
        <taxon>Chordata</taxon>
        <taxon>Craniata</taxon>
        <taxon>Vertebrata</taxon>
        <taxon>Euteleostomi</taxon>
        <taxon>Actinopterygii</taxon>
        <taxon>Polypteriformes</taxon>
        <taxon>Polypteridae</taxon>
        <taxon>Erpetoichthys</taxon>
    </lineage>
</organism>
<keyword evidence="3" id="KW-0963">Cytoplasm</keyword>
<dbReference type="Pfam" id="PF15297">
    <property type="entry name" value="CKAP2_C"/>
    <property type="match status" value="2"/>
</dbReference>
<dbReference type="Ensembl" id="ENSECRT00000000305.1">
    <property type="protein sequence ID" value="ENSECRP00000000297.1"/>
    <property type="gene ID" value="ENSECRG00000000176.1"/>
</dbReference>
<dbReference type="PANTHER" id="PTHR47078">
    <property type="entry name" value="CYTOSKELETON-ASSOCIATED PROTEIN 2-LIKE"/>
    <property type="match status" value="1"/>
</dbReference>
<feature type="region of interest" description="Disordered" evidence="6">
    <location>
        <begin position="546"/>
        <end position="580"/>
    </location>
</feature>
<sequence>MDEKTKDPARTVQELRKQKLLEYLANKGKLKPPNPKPYLRDIPNTKKALPKSSCQTFARVASKGKENSCPAVSKSIVNKNKIGTRENCSIYAVSNDDRKPWNSSTLISRPSVKTSVSFKPLPSSSAAKPPSQSACVPLENLRVSGASRQHLSAKGLIPNHRPSSATLQPSTRTQLLPSVRTAVKRAGEGVHVHNKTTAHQFAKDSGAFQPFGDLRATRLSSRVVGTKTSLTGRRPEEAKSNCKTDRQSSRTVAVQDQKSMIPLSIGHSRRSFQSQARIKSCDRISARKVTDRPTLGSQTVAFTDKKRPSSATSDMHFSRQEPSELKNNVKTTEGNKKILSNKRSICKKENNHPVASNTTTTRPSSLPNLPSRQSQLSSNENSVNKLADGIHGFTAKEEERIRKLQEWQKAKGKSYKRPPMPTPVKKVEVKNELPTKQSFWATIEEEDAINSLVTSIDRMLSDCLELIHKGCPSEEVLDIMARMPVAKKFARYWMCKAWLMERDGNYDVLPLFEEAVRDVAEPVEELRAVIFEIMKKKEDNKVALNSVPEEPTTPLHLSSSEPVPVENDSSKATEYEPKTPKSLSVLLRTEKNGSSVVKYKVTSTAGGAEKCHKTPVHFRGQELKFLTPVRRSVRIEKRSYPHALEEHDLCVASYQELMAAEDMDDAKYVYRQNDALQDQIQMKFVLLNSGSSSFDEHRVFAL</sequence>
<feature type="domain" description="Cytoskeleton-associated protein 2 C-terminal" evidence="7">
    <location>
        <begin position="588"/>
        <end position="676"/>
    </location>
</feature>
<dbReference type="InterPro" id="IPR052855">
    <property type="entry name" value="CKAP2-like"/>
</dbReference>
<feature type="compositionally biased region" description="Basic and acidic residues" evidence="6">
    <location>
        <begin position="233"/>
        <end position="248"/>
    </location>
</feature>
<dbReference type="GO" id="GO:0005829">
    <property type="term" value="C:cytosol"/>
    <property type="evidence" value="ECO:0007669"/>
    <property type="project" value="TreeGrafter"/>
</dbReference>
<feature type="region of interest" description="Disordered" evidence="6">
    <location>
        <begin position="27"/>
        <end position="46"/>
    </location>
</feature>
<feature type="domain" description="Cytoskeleton-associated protein 2 C-terminal" evidence="7">
    <location>
        <begin position="397"/>
        <end position="550"/>
    </location>
</feature>
<dbReference type="AlphaFoldDB" id="A0A8C4RGE2"/>
<evidence type="ECO:0000256" key="4">
    <source>
        <dbReference type="ARBA" id="ARBA00022553"/>
    </source>
</evidence>
<feature type="region of interest" description="Disordered" evidence="6">
    <location>
        <begin position="227"/>
        <end position="248"/>
    </location>
</feature>
<dbReference type="Proteomes" id="UP000694620">
    <property type="component" value="Chromosome 1"/>
</dbReference>
<proteinExistence type="inferred from homology"/>
<evidence type="ECO:0000256" key="3">
    <source>
        <dbReference type="ARBA" id="ARBA00022490"/>
    </source>
</evidence>
<comment type="subcellular location">
    <subcellularLocation>
        <location evidence="1">Cytoplasm</location>
        <location evidence="1">Cytoskeleton</location>
    </subcellularLocation>
</comment>
<keyword evidence="5" id="KW-0206">Cytoskeleton</keyword>
<name>A0A8C4RGE2_ERPCA</name>
<dbReference type="InterPro" id="IPR029197">
    <property type="entry name" value="CKAP2_C"/>
</dbReference>
<evidence type="ECO:0000256" key="2">
    <source>
        <dbReference type="ARBA" id="ARBA00009468"/>
    </source>
</evidence>
<gene>
    <name evidence="8" type="primary">ckap2l</name>
</gene>
<reference evidence="8" key="2">
    <citation type="submission" date="2025-08" db="UniProtKB">
        <authorList>
            <consortium name="Ensembl"/>
        </authorList>
    </citation>
    <scope>IDENTIFICATION</scope>
</reference>
<feature type="compositionally biased region" description="Polar residues" evidence="6">
    <location>
        <begin position="353"/>
        <end position="383"/>
    </location>
</feature>
<keyword evidence="9" id="KW-1185">Reference proteome</keyword>
<evidence type="ECO:0000259" key="7">
    <source>
        <dbReference type="Pfam" id="PF15297"/>
    </source>
</evidence>
<dbReference type="GeneTree" id="ENSGT00530000063691"/>
<dbReference type="GO" id="GO:0072686">
    <property type="term" value="C:mitotic spindle"/>
    <property type="evidence" value="ECO:0007669"/>
    <property type="project" value="TreeGrafter"/>
</dbReference>